<keyword evidence="1" id="KW-0812">Transmembrane</keyword>
<evidence type="ECO:0000256" key="1">
    <source>
        <dbReference type="SAM" id="Phobius"/>
    </source>
</evidence>
<dbReference type="PANTHER" id="PTHR11079">
    <property type="entry name" value="CYTOSINE DEAMINASE FAMILY MEMBER"/>
    <property type="match status" value="1"/>
</dbReference>
<evidence type="ECO:0000259" key="2">
    <source>
        <dbReference type="PROSITE" id="PS51747"/>
    </source>
</evidence>
<dbReference type="RefSeq" id="WP_013718255.1">
    <property type="nucleotide sequence ID" value="NZ_CAJYDL010000001.1"/>
</dbReference>
<protein>
    <submittedName>
        <fullName evidence="3">Nucleoside deaminase</fullName>
    </submittedName>
</protein>
<keyword evidence="1" id="KW-0472">Membrane</keyword>
<keyword evidence="1" id="KW-1133">Transmembrane helix</keyword>
<proteinExistence type="predicted"/>
<dbReference type="EMBL" id="JAAYUN010000072">
    <property type="protein sequence ID" value="NLJ22260.1"/>
    <property type="molecule type" value="Genomic_DNA"/>
</dbReference>
<dbReference type="Gene3D" id="3.40.140.10">
    <property type="entry name" value="Cytidine Deaminase, domain 2"/>
    <property type="match status" value="1"/>
</dbReference>
<dbReference type="GO" id="GO:0008835">
    <property type="term" value="F:diaminohydroxyphosphoribosylaminopyrimidine deaminase activity"/>
    <property type="evidence" value="ECO:0007669"/>
    <property type="project" value="TreeGrafter"/>
</dbReference>
<name>A0A7K4AGY1_METSH</name>
<dbReference type="AlphaFoldDB" id="A0A7K4AGY1"/>
<organism evidence="3 4">
    <name type="scientific">Methanothrix soehngenii</name>
    <name type="common">Methanosaeta concilii</name>
    <dbReference type="NCBI Taxonomy" id="2223"/>
    <lineage>
        <taxon>Archaea</taxon>
        <taxon>Methanobacteriati</taxon>
        <taxon>Methanobacteriota</taxon>
        <taxon>Stenosarchaea group</taxon>
        <taxon>Methanomicrobia</taxon>
        <taxon>Methanotrichales</taxon>
        <taxon>Methanotrichaceae</taxon>
        <taxon>Methanothrix</taxon>
    </lineage>
</organism>
<reference evidence="3 4" key="1">
    <citation type="journal article" date="2020" name="Biotechnol. Biofuels">
        <title>New insights from the biogas microbiome by comprehensive genome-resolved metagenomics of nearly 1600 species originating from multiple anaerobic digesters.</title>
        <authorList>
            <person name="Campanaro S."/>
            <person name="Treu L."/>
            <person name="Rodriguez-R L.M."/>
            <person name="Kovalovszki A."/>
            <person name="Ziels R.M."/>
            <person name="Maus I."/>
            <person name="Zhu X."/>
            <person name="Kougias P.G."/>
            <person name="Basile A."/>
            <person name="Luo G."/>
            <person name="Schluter A."/>
            <person name="Konstantinidis K.T."/>
            <person name="Angelidaki I."/>
        </authorList>
    </citation>
    <scope>NUCLEOTIDE SEQUENCE [LARGE SCALE GENOMIC DNA]</scope>
    <source>
        <strain evidence="3">AS27yjCOA_157</strain>
    </source>
</reference>
<comment type="caution">
    <text evidence="3">The sequence shown here is derived from an EMBL/GenBank/DDBJ whole genome shotgun (WGS) entry which is preliminary data.</text>
</comment>
<feature type="domain" description="CMP/dCMP-type deaminase" evidence="2">
    <location>
        <begin position="1"/>
        <end position="113"/>
    </location>
</feature>
<evidence type="ECO:0000313" key="3">
    <source>
        <dbReference type="EMBL" id="NLJ22260.1"/>
    </source>
</evidence>
<dbReference type="SUPFAM" id="SSF53927">
    <property type="entry name" value="Cytidine deaminase-like"/>
    <property type="match status" value="1"/>
</dbReference>
<accession>A0A7K4AGY1</accession>
<dbReference type="Pfam" id="PF00383">
    <property type="entry name" value="dCMP_cyt_deam_1"/>
    <property type="match status" value="1"/>
</dbReference>
<dbReference type="CDD" id="cd01285">
    <property type="entry name" value="nucleoside_deaminase"/>
    <property type="match status" value="1"/>
</dbReference>
<gene>
    <name evidence="3" type="ORF">GX426_04030</name>
</gene>
<dbReference type="InterPro" id="IPR002125">
    <property type="entry name" value="CMP_dCMP_dom"/>
</dbReference>
<dbReference type="PROSITE" id="PS51747">
    <property type="entry name" value="CYT_DCMP_DEAMINASES_2"/>
    <property type="match status" value="1"/>
</dbReference>
<dbReference type="Proteomes" id="UP000544742">
    <property type="component" value="Unassembled WGS sequence"/>
</dbReference>
<dbReference type="PANTHER" id="PTHR11079:SF190">
    <property type="entry name" value="CYTOSINE DEAMINASE"/>
    <property type="match status" value="1"/>
</dbReference>
<dbReference type="InterPro" id="IPR016193">
    <property type="entry name" value="Cytidine_deaminase-like"/>
</dbReference>
<evidence type="ECO:0000313" key="4">
    <source>
        <dbReference type="Proteomes" id="UP000544742"/>
    </source>
</evidence>
<dbReference type="OMA" id="MCTGACL"/>
<sequence>MDIFMQAALDEARKGSREGGIPIGAVLVEEGRIIGRGRNRRVQQRDQMMHAEIDCLRNARLTGGYHNAVLYTTLMPCYMCAGAVVYFGIKKVVVGEARSAPAARDFMQAHGIEVVDLDWAECRMLMEEYISMNRKQWDEVLSELNPDLLIQQEK</sequence>
<feature type="transmembrane region" description="Helical" evidence="1">
    <location>
        <begin position="68"/>
        <end position="89"/>
    </location>
</feature>
<dbReference type="GeneID" id="10460089"/>